<evidence type="ECO:0000256" key="1">
    <source>
        <dbReference type="SAM" id="Coils"/>
    </source>
</evidence>
<dbReference type="STRING" id="1685379.AVO45_13465"/>
<organism evidence="2 3">
    <name type="scientific">Ruegeria marisrubri</name>
    <dbReference type="NCBI Taxonomy" id="1685379"/>
    <lineage>
        <taxon>Bacteria</taxon>
        <taxon>Pseudomonadati</taxon>
        <taxon>Pseudomonadota</taxon>
        <taxon>Alphaproteobacteria</taxon>
        <taxon>Rhodobacterales</taxon>
        <taxon>Roseobacteraceae</taxon>
        <taxon>Ruegeria</taxon>
    </lineage>
</organism>
<dbReference type="Proteomes" id="UP000053791">
    <property type="component" value="Unassembled WGS sequence"/>
</dbReference>
<protein>
    <submittedName>
        <fullName evidence="2">Uncharacterized protein</fullName>
    </submittedName>
</protein>
<gene>
    <name evidence="2" type="ORF">AVO45_13465</name>
</gene>
<evidence type="ECO:0000313" key="3">
    <source>
        <dbReference type="Proteomes" id="UP000053791"/>
    </source>
</evidence>
<keyword evidence="3" id="KW-1185">Reference proteome</keyword>
<reference evidence="2 3" key="1">
    <citation type="submission" date="2015-12" db="EMBL/GenBank/DDBJ databases">
        <authorList>
            <person name="Shamseldin A."/>
            <person name="Moawad H."/>
            <person name="Abd El-Rahim W.M."/>
            <person name="Sadowsky M.J."/>
        </authorList>
    </citation>
    <scope>NUCLEOTIDE SEQUENCE [LARGE SCALE GENOMIC DNA]</scope>
    <source>
        <strain evidence="2 3">ZGT118</strain>
    </source>
</reference>
<dbReference type="EMBL" id="LQBQ01000036">
    <property type="protein sequence ID" value="KUJ76303.1"/>
    <property type="molecule type" value="Genomic_DNA"/>
</dbReference>
<keyword evidence="1" id="KW-0175">Coiled coil</keyword>
<feature type="coiled-coil region" evidence="1">
    <location>
        <begin position="225"/>
        <end position="252"/>
    </location>
</feature>
<dbReference type="RefSeq" id="WP_068349255.1">
    <property type="nucleotide sequence ID" value="NZ_LQBQ01000036.1"/>
</dbReference>
<comment type="caution">
    <text evidence="2">The sequence shown here is derived from an EMBL/GenBank/DDBJ whole genome shotgun (WGS) entry which is preliminary data.</text>
</comment>
<dbReference type="OrthoDB" id="7108001at2"/>
<proteinExistence type="predicted"/>
<accession>A0A0X3TKM7</accession>
<dbReference type="AlphaFoldDB" id="A0A0X3TKM7"/>
<sequence>MTAYQQAAKRPTHELLEAWSYRNDWTLEEAVPLALGISPDSLLAETELLENATTLERARRSGETFRSPKWWLWWGQRNGLPFHEDWWIAITPQGPIGFDGQHFAFSREQILSERYRAQERALIGKWARKPYWTSREAIDLSLNFDPYTTNGWRGEAPETGDTIREREDRFRILERALEMEEITEKASPLEWLNWLNTRGYYVSEAWTRAVGLKLESVEPVDDHRLTRLVEENADLNRKLNAQIAKVTELEEMQIVRNEATGTGDEEIARLRQKIKELSEDADSPSAKGAQAKRIASLQKALIAMAVDGYSYDPRRAKSDVPVQVAEKSEELGIPMTPQTVRKYLREAADIHVDQGIWEQLFPRK</sequence>
<name>A0A0X3TKM7_9RHOB</name>
<evidence type="ECO:0000313" key="2">
    <source>
        <dbReference type="EMBL" id="KUJ76303.1"/>
    </source>
</evidence>